<evidence type="ECO:0000313" key="1">
    <source>
        <dbReference type="EMBL" id="KIK32558.1"/>
    </source>
</evidence>
<dbReference type="AlphaFoldDB" id="A0A0D0AKZ6"/>
<sequence>MAKTRAHHNLSPSATITDPGEVARHAAQLRGAEKSRVLKAAAVPLPALDDIALVRSWSAGREKRFLRNIQYNVQLWNKHTPTYRILNADIDILSSRPKPSNEGKIEAQKTIDAMVNWQADACSAKFCDENGQPVAAYFAKRIERRSAGQRRVGMKAPTYPCGPRAPGLMDRTLEAVEAAAASGLKIVNDGIKDPLLKDAVFATQVLHHYCHPEKSKRDGRHDFEDFLMRYRRRPDEIADESTGEDGEWDFNHGGLTYRFADEYESSERTGVTHLVHAWFMQGHKTSKSPLKPSSDMIRNAQVAQAVQWYLADV</sequence>
<dbReference type="HOGENOM" id="CLU_888962_0_0_1"/>
<gene>
    <name evidence="1" type="ORF">CY34DRAFT_18959</name>
</gene>
<evidence type="ECO:0000313" key="2">
    <source>
        <dbReference type="Proteomes" id="UP000054485"/>
    </source>
</evidence>
<reference evidence="1 2" key="1">
    <citation type="submission" date="2014-04" db="EMBL/GenBank/DDBJ databases">
        <authorList>
            <consortium name="DOE Joint Genome Institute"/>
            <person name="Kuo A."/>
            <person name="Ruytinx J."/>
            <person name="Rineau F."/>
            <person name="Colpaert J."/>
            <person name="Kohler A."/>
            <person name="Nagy L.G."/>
            <person name="Floudas D."/>
            <person name="Copeland A."/>
            <person name="Barry K.W."/>
            <person name="Cichocki N."/>
            <person name="Veneault-Fourrey C."/>
            <person name="LaButti K."/>
            <person name="Lindquist E.A."/>
            <person name="Lipzen A."/>
            <person name="Lundell T."/>
            <person name="Morin E."/>
            <person name="Murat C."/>
            <person name="Sun H."/>
            <person name="Tunlid A."/>
            <person name="Henrissat B."/>
            <person name="Grigoriev I.V."/>
            <person name="Hibbett D.S."/>
            <person name="Martin F."/>
            <person name="Nordberg H.P."/>
            <person name="Cantor M.N."/>
            <person name="Hua S.X."/>
        </authorList>
    </citation>
    <scope>NUCLEOTIDE SEQUENCE [LARGE SCALE GENOMIC DNA]</scope>
    <source>
        <strain evidence="1 2">UH-Slu-Lm8-n1</strain>
    </source>
</reference>
<organism evidence="1 2">
    <name type="scientific">Suillus luteus UH-Slu-Lm8-n1</name>
    <dbReference type="NCBI Taxonomy" id="930992"/>
    <lineage>
        <taxon>Eukaryota</taxon>
        <taxon>Fungi</taxon>
        <taxon>Dikarya</taxon>
        <taxon>Basidiomycota</taxon>
        <taxon>Agaricomycotina</taxon>
        <taxon>Agaricomycetes</taxon>
        <taxon>Agaricomycetidae</taxon>
        <taxon>Boletales</taxon>
        <taxon>Suillineae</taxon>
        <taxon>Suillaceae</taxon>
        <taxon>Suillus</taxon>
    </lineage>
</organism>
<reference evidence="2" key="2">
    <citation type="submission" date="2015-01" db="EMBL/GenBank/DDBJ databases">
        <title>Evolutionary Origins and Diversification of the Mycorrhizal Mutualists.</title>
        <authorList>
            <consortium name="DOE Joint Genome Institute"/>
            <consortium name="Mycorrhizal Genomics Consortium"/>
            <person name="Kohler A."/>
            <person name="Kuo A."/>
            <person name="Nagy L.G."/>
            <person name="Floudas D."/>
            <person name="Copeland A."/>
            <person name="Barry K.W."/>
            <person name="Cichocki N."/>
            <person name="Veneault-Fourrey C."/>
            <person name="LaButti K."/>
            <person name="Lindquist E.A."/>
            <person name="Lipzen A."/>
            <person name="Lundell T."/>
            <person name="Morin E."/>
            <person name="Murat C."/>
            <person name="Riley R."/>
            <person name="Ohm R."/>
            <person name="Sun H."/>
            <person name="Tunlid A."/>
            <person name="Henrissat B."/>
            <person name="Grigoriev I.V."/>
            <person name="Hibbett D.S."/>
            <person name="Martin F."/>
        </authorList>
    </citation>
    <scope>NUCLEOTIDE SEQUENCE [LARGE SCALE GENOMIC DNA]</scope>
    <source>
        <strain evidence="2">UH-Slu-Lm8-n1</strain>
    </source>
</reference>
<dbReference type="EMBL" id="KN836191">
    <property type="protein sequence ID" value="KIK32558.1"/>
    <property type="molecule type" value="Genomic_DNA"/>
</dbReference>
<name>A0A0D0AKZ6_9AGAM</name>
<proteinExistence type="predicted"/>
<dbReference type="InParanoid" id="A0A0D0AKZ6"/>
<dbReference type="Proteomes" id="UP000054485">
    <property type="component" value="Unassembled WGS sequence"/>
</dbReference>
<keyword evidence="2" id="KW-1185">Reference proteome</keyword>
<dbReference type="OrthoDB" id="2689914at2759"/>
<accession>A0A0D0AKZ6</accession>
<protein>
    <submittedName>
        <fullName evidence="1">Uncharacterized protein</fullName>
    </submittedName>
</protein>